<evidence type="ECO:0000256" key="8">
    <source>
        <dbReference type="RuleBase" id="RU365098"/>
    </source>
</evidence>
<evidence type="ECO:0000256" key="6">
    <source>
        <dbReference type="ARBA" id="ARBA00023004"/>
    </source>
</evidence>
<dbReference type="EMBL" id="JYJG01000288">
    <property type="protein sequence ID" value="KJK43531.1"/>
    <property type="molecule type" value="Genomic_DNA"/>
</dbReference>
<dbReference type="SUPFAM" id="SSF54862">
    <property type="entry name" value="4Fe-4S ferredoxins"/>
    <property type="match status" value="1"/>
</dbReference>
<keyword evidence="8" id="KW-0003">3Fe-4S</keyword>
<dbReference type="RefSeq" id="WP_045315617.1">
    <property type="nucleotide sequence ID" value="NZ_JYJG01000288.1"/>
</dbReference>
<reference evidence="10 11" key="1">
    <citation type="submission" date="2015-02" db="EMBL/GenBank/DDBJ databases">
        <authorList>
            <person name="Ju K.-S."/>
            <person name="Doroghazi J.R."/>
            <person name="Metcalf W."/>
        </authorList>
    </citation>
    <scope>NUCLEOTIDE SEQUENCE [LARGE SCALE GENOMIC DNA]</scope>
    <source>
        <strain evidence="10 11">NRRL B-16140</strain>
    </source>
</reference>
<name>A0A0F0GLU2_LENAE</name>
<dbReference type="InterPro" id="IPR050294">
    <property type="entry name" value="RnfB_subfamily"/>
</dbReference>
<dbReference type="Gene3D" id="3.30.70.20">
    <property type="match status" value="1"/>
</dbReference>
<dbReference type="PROSITE" id="PS00198">
    <property type="entry name" value="4FE4S_FER_1"/>
    <property type="match status" value="1"/>
</dbReference>
<comment type="cofactor">
    <cofactor evidence="1 8">
        <name>[4Fe-4S] cluster</name>
        <dbReference type="ChEBI" id="CHEBI:49883"/>
    </cofactor>
</comment>
<dbReference type="OrthoDB" id="9803397at2"/>
<sequence>MPYVITEPCIGSKDASCYDVCPVDAIQPTPDGPDDNHDQLFIDPVACIDCGACQAVCPVEAIYGDDEVPEQWRSWIAVNKDFFQPATASKT</sequence>
<evidence type="ECO:0000313" key="11">
    <source>
        <dbReference type="Proteomes" id="UP000033393"/>
    </source>
</evidence>
<accession>A0A0F0GLU2</accession>
<dbReference type="PANTHER" id="PTHR42859">
    <property type="entry name" value="OXIDOREDUCTASE"/>
    <property type="match status" value="1"/>
</dbReference>
<comment type="caution">
    <text evidence="10">The sequence shown here is derived from an EMBL/GenBank/DDBJ whole genome shotgun (WGS) entry which is preliminary data.</text>
</comment>
<dbReference type="GO" id="GO:0046872">
    <property type="term" value="F:metal ion binding"/>
    <property type="evidence" value="ECO:0007669"/>
    <property type="project" value="UniProtKB-UniRule"/>
</dbReference>
<dbReference type="GO" id="GO:0051539">
    <property type="term" value="F:4 iron, 4 sulfur cluster binding"/>
    <property type="evidence" value="ECO:0007669"/>
    <property type="project" value="UniProtKB-UniRule"/>
</dbReference>
<dbReference type="InterPro" id="IPR017900">
    <property type="entry name" value="4Fe4S_Fe_S_CS"/>
</dbReference>
<dbReference type="Proteomes" id="UP000033393">
    <property type="component" value="Unassembled WGS sequence"/>
</dbReference>
<comment type="cofactor">
    <cofactor evidence="8">
        <name>[3Fe-4S] cluster</name>
        <dbReference type="ChEBI" id="CHEBI:21137"/>
    </cofactor>
    <text evidence="8">Binds 1 [3Fe-4S] cluster.</text>
</comment>
<dbReference type="GO" id="GO:0051538">
    <property type="term" value="F:3 iron, 4 sulfur cluster binding"/>
    <property type="evidence" value="ECO:0007669"/>
    <property type="project" value="UniProtKB-UniRule"/>
</dbReference>
<evidence type="ECO:0000256" key="1">
    <source>
        <dbReference type="ARBA" id="ARBA00001966"/>
    </source>
</evidence>
<proteinExistence type="predicted"/>
<evidence type="ECO:0000259" key="9">
    <source>
        <dbReference type="PROSITE" id="PS51379"/>
    </source>
</evidence>
<dbReference type="Pfam" id="PF12838">
    <property type="entry name" value="Fer4_7"/>
    <property type="match status" value="1"/>
</dbReference>
<evidence type="ECO:0000256" key="7">
    <source>
        <dbReference type="ARBA" id="ARBA00023014"/>
    </source>
</evidence>
<comment type="function">
    <text evidence="8">Ferredoxins are iron-sulfur proteins that transfer electrons in a wide variety of metabolic reactions.</text>
</comment>
<evidence type="ECO:0000313" key="10">
    <source>
        <dbReference type="EMBL" id="KJK43531.1"/>
    </source>
</evidence>
<dbReference type="InterPro" id="IPR000813">
    <property type="entry name" value="7Fe_ferredoxin"/>
</dbReference>
<keyword evidence="11" id="KW-1185">Reference proteome</keyword>
<keyword evidence="3 8" id="KW-0004">4Fe-4S</keyword>
<keyword evidence="6 8" id="KW-0408">Iron</keyword>
<keyword evidence="5 8" id="KW-0249">Electron transport</keyword>
<keyword evidence="4 8" id="KW-0479">Metal-binding</keyword>
<keyword evidence="7 8" id="KW-0411">Iron-sulfur</keyword>
<dbReference type="PATRIC" id="fig|68170.10.peg.8561"/>
<evidence type="ECO:0000256" key="4">
    <source>
        <dbReference type="ARBA" id="ARBA00022723"/>
    </source>
</evidence>
<gene>
    <name evidence="10" type="ORF">UK23_32890</name>
</gene>
<evidence type="ECO:0000256" key="3">
    <source>
        <dbReference type="ARBA" id="ARBA00022485"/>
    </source>
</evidence>
<feature type="domain" description="4Fe-4S ferredoxin-type" evidence="9">
    <location>
        <begin position="38"/>
        <end position="67"/>
    </location>
</feature>
<evidence type="ECO:0000256" key="5">
    <source>
        <dbReference type="ARBA" id="ARBA00022982"/>
    </source>
</evidence>
<dbReference type="InterPro" id="IPR017896">
    <property type="entry name" value="4Fe4S_Fe-S-bd"/>
</dbReference>
<dbReference type="PROSITE" id="PS51379">
    <property type="entry name" value="4FE4S_FER_2"/>
    <property type="match status" value="2"/>
</dbReference>
<dbReference type="PRINTS" id="PR00354">
    <property type="entry name" value="7FE8SFRDOXIN"/>
</dbReference>
<dbReference type="GO" id="GO:0009055">
    <property type="term" value="F:electron transfer activity"/>
    <property type="evidence" value="ECO:0007669"/>
    <property type="project" value="UniProtKB-UniRule"/>
</dbReference>
<dbReference type="AlphaFoldDB" id="A0A0F0GLU2"/>
<protein>
    <recommendedName>
        <fullName evidence="8">Ferredoxin</fullName>
    </recommendedName>
</protein>
<organism evidence="10 11">
    <name type="scientific">Lentzea aerocolonigenes</name>
    <name type="common">Lechevalieria aerocolonigenes</name>
    <name type="synonym">Saccharothrix aerocolonigenes</name>
    <dbReference type="NCBI Taxonomy" id="68170"/>
    <lineage>
        <taxon>Bacteria</taxon>
        <taxon>Bacillati</taxon>
        <taxon>Actinomycetota</taxon>
        <taxon>Actinomycetes</taxon>
        <taxon>Pseudonocardiales</taxon>
        <taxon>Pseudonocardiaceae</taxon>
        <taxon>Lentzea</taxon>
    </lineage>
</organism>
<keyword evidence="2 8" id="KW-0813">Transport</keyword>
<feature type="domain" description="4Fe-4S ferredoxin-type" evidence="9">
    <location>
        <begin position="1"/>
        <end position="31"/>
    </location>
</feature>
<evidence type="ECO:0000256" key="2">
    <source>
        <dbReference type="ARBA" id="ARBA00022448"/>
    </source>
</evidence>
<dbReference type="PANTHER" id="PTHR42859:SF2">
    <property type="entry name" value="FERREDOXIN"/>
    <property type="match status" value="1"/>
</dbReference>